<sequence length="305" mass="33690">MLRALRFVQPRRRRSPPEPCSRRTCAVALAVLKIFAAERSTGASSPLLLRAFFGGFHPSPSPASVGAHELAAAPATFSLSASAASDLRARVDLGKSVFRVDSGVSRVHMSSEDRVSEFSSNSHQSEASDGLSAELAQMEADTGRSQEAGSSSQAPGVDLSGITRGAWRGSDVNQHEIDWLYRSRRIPEGVSCRLPGDEIEPVLEPGEFVVFLAHFERGFGLPASDFFRRFLDFYQLQPHHLPGNAIFYLSCYVSFMEGYIGLRPTYENFARFFALRINSVQGKDIPKPNPRQGLYHRLPSREPLF</sequence>
<name>A0AAD8R7R9_LOLMU</name>
<dbReference type="AlphaFoldDB" id="A0AAD8R7R9"/>
<keyword evidence="4" id="KW-1185">Reference proteome</keyword>
<gene>
    <name evidence="3" type="ORF">QYE76_021469</name>
</gene>
<feature type="region of interest" description="Disordered" evidence="1">
    <location>
        <begin position="284"/>
        <end position="305"/>
    </location>
</feature>
<dbReference type="InterPro" id="IPR007321">
    <property type="entry name" value="Transposase_28"/>
</dbReference>
<protein>
    <recommendedName>
        <fullName evidence="2">Transposase (putative) gypsy type domain-containing protein</fullName>
    </recommendedName>
</protein>
<dbReference type="PANTHER" id="PTHR33026:SF7">
    <property type="entry name" value="OS03G0100275 PROTEIN"/>
    <property type="match status" value="1"/>
</dbReference>
<proteinExistence type="predicted"/>
<comment type="caution">
    <text evidence="3">The sequence shown here is derived from an EMBL/GenBank/DDBJ whole genome shotgun (WGS) entry which is preliminary data.</text>
</comment>
<organism evidence="3 4">
    <name type="scientific">Lolium multiflorum</name>
    <name type="common">Italian ryegrass</name>
    <name type="synonym">Lolium perenne subsp. multiflorum</name>
    <dbReference type="NCBI Taxonomy" id="4521"/>
    <lineage>
        <taxon>Eukaryota</taxon>
        <taxon>Viridiplantae</taxon>
        <taxon>Streptophyta</taxon>
        <taxon>Embryophyta</taxon>
        <taxon>Tracheophyta</taxon>
        <taxon>Spermatophyta</taxon>
        <taxon>Magnoliopsida</taxon>
        <taxon>Liliopsida</taxon>
        <taxon>Poales</taxon>
        <taxon>Poaceae</taxon>
        <taxon>BOP clade</taxon>
        <taxon>Pooideae</taxon>
        <taxon>Poodae</taxon>
        <taxon>Poeae</taxon>
        <taxon>Poeae Chloroplast Group 2 (Poeae type)</taxon>
        <taxon>Loliodinae</taxon>
        <taxon>Loliinae</taxon>
        <taxon>Lolium</taxon>
    </lineage>
</organism>
<accession>A0AAD8R7R9</accession>
<evidence type="ECO:0000313" key="3">
    <source>
        <dbReference type="EMBL" id="KAK1615952.1"/>
    </source>
</evidence>
<feature type="region of interest" description="Disordered" evidence="1">
    <location>
        <begin position="110"/>
        <end position="155"/>
    </location>
</feature>
<dbReference type="PANTHER" id="PTHR33026">
    <property type="entry name" value="OS06G0360600 PROTEIN"/>
    <property type="match status" value="1"/>
</dbReference>
<dbReference type="EMBL" id="JAUUTY010000006">
    <property type="protein sequence ID" value="KAK1615952.1"/>
    <property type="molecule type" value="Genomic_DNA"/>
</dbReference>
<dbReference type="Pfam" id="PF04195">
    <property type="entry name" value="Transposase_28"/>
    <property type="match status" value="1"/>
</dbReference>
<feature type="domain" description="Transposase (putative) gypsy type" evidence="2">
    <location>
        <begin position="209"/>
        <end position="276"/>
    </location>
</feature>
<evidence type="ECO:0000313" key="4">
    <source>
        <dbReference type="Proteomes" id="UP001231189"/>
    </source>
</evidence>
<feature type="compositionally biased region" description="Polar residues" evidence="1">
    <location>
        <begin position="143"/>
        <end position="154"/>
    </location>
</feature>
<evidence type="ECO:0000256" key="1">
    <source>
        <dbReference type="SAM" id="MobiDB-lite"/>
    </source>
</evidence>
<reference evidence="3" key="1">
    <citation type="submission" date="2023-07" db="EMBL/GenBank/DDBJ databases">
        <title>A chromosome-level genome assembly of Lolium multiflorum.</title>
        <authorList>
            <person name="Chen Y."/>
            <person name="Copetti D."/>
            <person name="Kolliker R."/>
            <person name="Studer B."/>
        </authorList>
    </citation>
    <scope>NUCLEOTIDE SEQUENCE</scope>
    <source>
        <strain evidence="3">02402/16</strain>
        <tissue evidence="3">Leaf</tissue>
    </source>
</reference>
<dbReference type="Proteomes" id="UP001231189">
    <property type="component" value="Unassembled WGS sequence"/>
</dbReference>
<evidence type="ECO:0000259" key="2">
    <source>
        <dbReference type="Pfam" id="PF04195"/>
    </source>
</evidence>
<feature type="compositionally biased region" description="Polar residues" evidence="1">
    <location>
        <begin position="117"/>
        <end position="127"/>
    </location>
</feature>